<dbReference type="SMART" id="SM00664">
    <property type="entry name" value="DoH"/>
    <property type="match status" value="1"/>
</dbReference>
<evidence type="ECO:0000259" key="10">
    <source>
        <dbReference type="PROSITE" id="PS50836"/>
    </source>
</evidence>
<dbReference type="AlphaFoldDB" id="A0A0C9Y650"/>
<organism evidence="12 13">
    <name type="scientific">Laccaria amethystina LaAM-08-1</name>
    <dbReference type="NCBI Taxonomy" id="1095629"/>
    <lineage>
        <taxon>Eukaryota</taxon>
        <taxon>Fungi</taxon>
        <taxon>Dikarya</taxon>
        <taxon>Basidiomycota</taxon>
        <taxon>Agaricomycotina</taxon>
        <taxon>Agaricomycetes</taxon>
        <taxon>Agaricomycetidae</taxon>
        <taxon>Agaricales</taxon>
        <taxon>Agaricineae</taxon>
        <taxon>Hydnangiaceae</taxon>
        <taxon>Laccaria</taxon>
    </lineage>
</organism>
<dbReference type="OrthoDB" id="19261at2759"/>
<feature type="transmembrane region" description="Helical" evidence="8">
    <location>
        <begin position="286"/>
        <end position="305"/>
    </location>
</feature>
<keyword evidence="3 8" id="KW-0812">Transmembrane</keyword>
<evidence type="ECO:0008006" key="14">
    <source>
        <dbReference type="Google" id="ProtNLM"/>
    </source>
</evidence>
<evidence type="ECO:0000256" key="9">
    <source>
        <dbReference type="SAM" id="SignalP"/>
    </source>
</evidence>
<dbReference type="PANTHER" id="PTHR47797">
    <property type="entry name" value="DEHYDROGENASE, PUTATIVE (AFU_ORTHOLOGUE AFUA_8G05805)-RELATED"/>
    <property type="match status" value="1"/>
</dbReference>
<evidence type="ECO:0000256" key="7">
    <source>
        <dbReference type="SAM" id="MobiDB-lite"/>
    </source>
</evidence>
<feature type="domain" description="DOMON" evidence="10">
    <location>
        <begin position="28"/>
        <end position="140"/>
    </location>
</feature>
<evidence type="ECO:0000256" key="6">
    <source>
        <dbReference type="ARBA" id="ARBA00023136"/>
    </source>
</evidence>
<dbReference type="SUPFAM" id="SSF49344">
    <property type="entry name" value="CBD9-like"/>
    <property type="match status" value="1"/>
</dbReference>
<dbReference type="CDD" id="cd08760">
    <property type="entry name" value="Cyt_b561_FRRS1_like"/>
    <property type="match status" value="1"/>
</dbReference>
<dbReference type="Pfam" id="PF16010">
    <property type="entry name" value="CDH-cyt"/>
    <property type="match status" value="1"/>
</dbReference>
<dbReference type="CDD" id="cd09630">
    <property type="entry name" value="CDH_like_cytochrome"/>
    <property type="match status" value="1"/>
</dbReference>
<reference evidence="13" key="2">
    <citation type="submission" date="2015-01" db="EMBL/GenBank/DDBJ databases">
        <title>Evolutionary Origins and Diversification of the Mycorrhizal Mutualists.</title>
        <authorList>
            <consortium name="DOE Joint Genome Institute"/>
            <consortium name="Mycorrhizal Genomics Consortium"/>
            <person name="Kohler A."/>
            <person name="Kuo A."/>
            <person name="Nagy L.G."/>
            <person name="Floudas D."/>
            <person name="Copeland A."/>
            <person name="Barry K.W."/>
            <person name="Cichocki N."/>
            <person name="Veneault-Fourrey C."/>
            <person name="LaButti K."/>
            <person name="Lindquist E.A."/>
            <person name="Lipzen A."/>
            <person name="Lundell T."/>
            <person name="Morin E."/>
            <person name="Murat C."/>
            <person name="Riley R."/>
            <person name="Ohm R."/>
            <person name="Sun H."/>
            <person name="Tunlid A."/>
            <person name="Henrissat B."/>
            <person name="Grigoriev I.V."/>
            <person name="Hibbett D.S."/>
            <person name="Martin F."/>
        </authorList>
    </citation>
    <scope>NUCLEOTIDE SEQUENCE [LARGE SCALE GENOMIC DNA]</scope>
    <source>
        <strain evidence="13">LaAM-08-1</strain>
    </source>
</reference>
<evidence type="ECO:0000259" key="11">
    <source>
        <dbReference type="PROSITE" id="PS50939"/>
    </source>
</evidence>
<gene>
    <name evidence="12" type="ORF">K443DRAFT_131315</name>
</gene>
<feature type="transmembrane region" description="Helical" evidence="8">
    <location>
        <begin position="317"/>
        <end position="336"/>
    </location>
</feature>
<accession>A0A0C9Y650</accession>
<feature type="domain" description="Cytochrome b561" evidence="11">
    <location>
        <begin position="169"/>
        <end position="378"/>
    </location>
</feature>
<feature type="chain" id="PRO_5002206115" description="Cytochrome b561 domain-containing protein" evidence="9">
    <location>
        <begin position="20"/>
        <end position="406"/>
    </location>
</feature>
<name>A0A0C9Y650_9AGAR</name>
<dbReference type="SMART" id="SM00665">
    <property type="entry name" value="B561"/>
    <property type="match status" value="1"/>
</dbReference>
<feature type="signal peptide" evidence="9">
    <location>
        <begin position="1"/>
        <end position="19"/>
    </location>
</feature>
<evidence type="ECO:0000256" key="1">
    <source>
        <dbReference type="ARBA" id="ARBA00004370"/>
    </source>
</evidence>
<dbReference type="Gene3D" id="2.60.40.1210">
    <property type="entry name" value="Cellobiose dehydrogenase, cytochrome domain"/>
    <property type="match status" value="1"/>
</dbReference>
<dbReference type="InterPro" id="IPR005018">
    <property type="entry name" value="DOMON_domain"/>
</dbReference>
<sequence>MLRLSLLLLLASSCMVATAAETTGDQQCGTLMCITANTNSTTVEYILTSRGKRTLGWMGMGFGSQMANTPMVIMWANSDGTVTLSQRQAQREVMPTVVANPPRVATLNDALSITSGSTPQLAYTIPANSDQKQSVIFAFGTQNPGSSAVDATLAQHVEDGVLQLDLTKSSSTSNGSTGTSSGTGSSSTSSSGADTSGVDSIPLLPYQRMIIAHATFCTVGFLLFLPAGSLLARYSRTFTSMWFKGHWIAQFALAGPSIVIGIALGIQSVAEAGATHLNDSHKRYGVAIFILYLLQCGLGAIIHWVKASDRTRRPLQNYFHAIFGLLIIALAFYQVHSGYKVEWTKATGRDELSNGVNIFFFIWLAVLPAAYFVGLTFLPKQLRQERKSVLSRRGDDVVQMGYRNRQ</sequence>
<feature type="transmembrane region" description="Helical" evidence="8">
    <location>
        <begin position="356"/>
        <end position="378"/>
    </location>
</feature>
<dbReference type="InterPro" id="IPR006593">
    <property type="entry name" value="Cyt_b561/ferric_Rdtase_TM"/>
</dbReference>
<keyword evidence="13" id="KW-1185">Reference proteome</keyword>
<keyword evidence="2" id="KW-0813">Transport</keyword>
<dbReference type="PROSITE" id="PS50939">
    <property type="entry name" value="CYTOCHROME_B561"/>
    <property type="match status" value="1"/>
</dbReference>
<dbReference type="GO" id="GO:0016020">
    <property type="term" value="C:membrane"/>
    <property type="evidence" value="ECO:0007669"/>
    <property type="project" value="UniProtKB-SubCell"/>
</dbReference>
<evidence type="ECO:0000256" key="8">
    <source>
        <dbReference type="SAM" id="Phobius"/>
    </source>
</evidence>
<protein>
    <recommendedName>
        <fullName evidence="14">Cytochrome b561 domain-containing protein</fullName>
    </recommendedName>
</protein>
<feature type="region of interest" description="Disordered" evidence="7">
    <location>
        <begin position="167"/>
        <end position="195"/>
    </location>
</feature>
<feature type="transmembrane region" description="Helical" evidence="8">
    <location>
        <begin position="210"/>
        <end position="235"/>
    </location>
</feature>
<keyword evidence="9" id="KW-0732">Signal</keyword>
<evidence type="ECO:0000256" key="2">
    <source>
        <dbReference type="ARBA" id="ARBA00022448"/>
    </source>
</evidence>
<evidence type="ECO:0000256" key="5">
    <source>
        <dbReference type="ARBA" id="ARBA00022989"/>
    </source>
</evidence>
<dbReference type="STRING" id="1095629.A0A0C9Y650"/>
<dbReference type="Pfam" id="PF03188">
    <property type="entry name" value="Cytochrom_B561"/>
    <property type="match status" value="1"/>
</dbReference>
<keyword evidence="5 8" id="KW-1133">Transmembrane helix</keyword>
<proteinExistence type="predicted"/>
<feature type="compositionally biased region" description="Low complexity" evidence="7">
    <location>
        <begin position="169"/>
        <end position="195"/>
    </location>
</feature>
<dbReference type="Gene3D" id="1.20.120.1770">
    <property type="match status" value="1"/>
</dbReference>
<evidence type="ECO:0000256" key="4">
    <source>
        <dbReference type="ARBA" id="ARBA00022982"/>
    </source>
</evidence>
<dbReference type="PROSITE" id="PS50836">
    <property type="entry name" value="DOMON"/>
    <property type="match status" value="1"/>
</dbReference>
<evidence type="ECO:0000256" key="3">
    <source>
        <dbReference type="ARBA" id="ARBA00022692"/>
    </source>
</evidence>
<dbReference type="EMBL" id="KN838579">
    <property type="protein sequence ID" value="KIK03483.1"/>
    <property type="molecule type" value="Genomic_DNA"/>
</dbReference>
<comment type="subcellular location">
    <subcellularLocation>
        <location evidence="1">Membrane</location>
    </subcellularLocation>
</comment>
<keyword evidence="4" id="KW-0249">Electron transport</keyword>
<feature type="transmembrane region" description="Helical" evidence="8">
    <location>
        <begin position="247"/>
        <end position="266"/>
    </location>
</feature>
<reference evidence="12 13" key="1">
    <citation type="submission" date="2014-04" db="EMBL/GenBank/DDBJ databases">
        <authorList>
            <consortium name="DOE Joint Genome Institute"/>
            <person name="Kuo A."/>
            <person name="Kohler A."/>
            <person name="Nagy L.G."/>
            <person name="Floudas D."/>
            <person name="Copeland A."/>
            <person name="Barry K.W."/>
            <person name="Cichocki N."/>
            <person name="Veneault-Fourrey C."/>
            <person name="LaButti K."/>
            <person name="Lindquist E.A."/>
            <person name="Lipzen A."/>
            <person name="Lundell T."/>
            <person name="Morin E."/>
            <person name="Murat C."/>
            <person name="Sun H."/>
            <person name="Tunlid A."/>
            <person name="Henrissat B."/>
            <person name="Grigoriev I.V."/>
            <person name="Hibbett D.S."/>
            <person name="Martin F."/>
            <person name="Nordberg H.P."/>
            <person name="Cantor M.N."/>
            <person name="Hua S.X."/>
        </authorList>
    </citation>
    <scope>NUCLEOTIDE SEQUENCE [LARGE SCALE GENOMIC DNA]</scope>
    <source>
        <strain evidence="12 13">LaAM-08-1</strain>
    </source>
</reference>
<evidence type="ECO:0000313" key="13">
    <source>
        <dbReference type="Proteomes" id="UP000054477"/>
    </source>
</evidence>
<dbReference type="PANTHER" id="PTHR47797:SF3">
    <property type="entry name" value="CYTOCHROME B561 DOMAIN-CONTAINING PROTEIN"/>
    <property type="match status" value="1"/>
</dbReference>
<keyword evidence="6 8" id="KW-0472">Membrane</keyword>
<dbReference type="InterPro" id="IPR015920">
    <property type="entry name" value="Cellobiose_DH-like_cyt"/>
</dbReference>
<dbReference type="Proteomes" id="UP000054477">
    <property type="component" value="Unassembled WGS sequence"/>
</dbReference>
<dbReference type="HOGENOM" id="CLU_038404_0_0_1"/>
<evidence type="ECO:0000313" key="12">
    <source>
        <dbReference type="EMBL" id="KIK03483.1"/>
    </source>
</evidence>